<evidence type="ECO:0000313" key="2">
    <source>
        <dbReference type="Proteomes" id="UP001516351"/>
    </source>
</evidence>
<dbReference type="RefSeq" id="WP_267311259.1">
    <property type="nucleotide sequence ID" value="NZ_JABXXV010000009.1"/>
</dbReference>
<dbReference type="Pfam" id="PF13419">
    <property type="entry name" value="HAD_2"/>
    <property type="match status" value="1"/>
</dbReference>
<reference evidence="1 2" key="1">
    <citation type="submission" date="2020-06" db="EMBL/GenBank/DDBJ databases">
        <title>Synonyms of Asaia species.</title>
        <authorList>
            <person name="Sombolestani A."/>
        </authorList>
    </citation>
    <scope>NUCLEOTIDE SEQUENCE [LARGE SCALE GENOMIC DNA]</scope>
    <source>
        <strain evidence="1 2">LMG 27047</strain>
    </source>
</reference>
<dbReference type="Proteomes" id="UP001516351">
    <property type="component" value="Unassembled WGS sequence"/>
</dbReference>
<dbReference type="Gene3D" id="3.40.50.1000">
    <property type="entry name" value="HAD superfamily/HAD-like"/>
    <property type="match status" value="1"/>
</dbReference>
<organism evidence="1 2">
    <name type="scientific">Asaia spathodeae</name>
    <dbReference type="NCBI Taxonomy" id="657016"/>
    <lineage>
        <taxon>Bacteria</taxon>
        <taxon>Pseudomonadati</taxon>
        <taxon>Pseudomonadota</taxon>
        <taxon>Alphaproteobacteria</taxon>
        <taxon>Acetobacterales</taxon>
        <taxon>Acetobacteraceae</taxon>
        <taxon>Asaia</taxon>
    </lineage>
</organism>
<evidence type="ECO:0000313" key="1">
    <source>
        <dbReference type="EMBL" id="NVN48020.1"/>
    </source>
</evidence>
<keyword evidence="2" id="KW-1185">Reference proteome</keyword>
<dbReference type="PANTHER" id="PTHR43434">
    <property type="entry name" value="PHOSPHOGLYCOLATE PHOSPHATASE"/>
    <property type="match status" value="1"/>
</dbReference>
<gene>
    <name evidence="1" type="ORF">HW542_14570</name>
</gene>
<dbReference type="InterPro" id="IPR023214">
    <property type="entry name" value="HAD_sf"/>
</dbReference>
<dbReference type="InterPro" id="IPR036412">
    <property type="entry name" value="HAD-like_sf"/>
</dbReference>
<dbReference type="EMBL" id="JABXXV010000009">
    <property type="protein sequence ID" value="NVN48020.1"/>
    <property type="molecule type" value="Genomic_DNA"/>
</dbReference>
<dbReference type="SFLD" id="SFLDS00003">
    <property type="entry name" value="Haloacid_Dehalogenase"/>
    <property type="match status" value="1"/>
</dbReference>
<dbReference type="InterPro" id="IPR006439">
    <property type="entry name" value="HAD-SF_hydro_IA"/>
</dbReference>
<accession>A0ABX2P911</accession>
<dbReference type="SFLD" id="SFLDG01129">
    <property type="entry name" value="C1.5:_HAD__Beta-PGM__Phosphata"/>
    <property type="match status" value="1"/>
</dbReference>
<dbReference type="PANTHER" id="PTHR43434:SF20">
    <property type="entry name" value="5'-NUCLEOTIDASE"/>
    <property type="match status" value="1"/>
</dbReference>
<dbReference type="GO" id="GO:0016787">
    <property type="term" value="F:hydrolase activity"/>
    <property type="evidence" value="ECO:0007669"/>
    <property type="project" value="UniProtKB-KW"/>
</dbReference>
<comment type="caution">
    <text evidence="1">The sequence shown here is derived from an EMBL/GenBank/DDBJ whole genome shotgun (WGS) entry which is preliminary data.</text>
</comment>
<proteinExistence type="predicted"/>
<dbReference type="InterPro" id="IPR050155">
    <property type="entry name" value="HAD-like_hydrolase_sf"/>
</dbReference>
<dbReference type="InterPro" id="IPR023198">
    <property type="entry name" value="PGP-like_dom2"/>
</dbReference>
<dbReference type="NCBIfam" id="TIGR01549">
    <property type="entry name" value="HAD-SF-IA-v1"/>
    <property type="match status" value="1"/>
</dbReference>
<dbReference type="Gene3D" id="1.10.150.240">
    <property type="entry name" value="Putative phosphatase, domain 2"/>
    <property type="match status" value="1"/>
</dbReference>
<dbReference type="InterPro" id="IPR041492">
    <property type="entry name" value="HAD_2"/>
</dbReference>
<keyword evidence="1" id="KW-0378">Hydrolase</keyword>
<protein>
    <submittedName>
        <fullName evidence="1">HAD-IA family hydrolase</fullName>
    </submittedName>
</protein>
<name>A0ABX2P911_9PROT</name>
<sequence length="231" mass="24998">MSDFDRFTSEHSVLFDLDGTIIDSRIGIIKTLYKVVSALGHVPDETIDLTWVVGPPLAELMAEVIGFYGDTRVDEAIALYRRFYDTHGRFQTPVFPAMAELIETLARSPIRIFTATSKPASLAQTILAGHGLDKYFDRIHGAADDDTGGEKPEMIARILAQEGLSADHTLMIGDRRFDISGAHANRIRGIGVLWGYGGEKELTEAGADLLVASPDGLASAIGAQLKALARA</sequence>
<dbReference type="SUPFAM" id="SSF56784">
    <property type="entry name" value="HAD-like"/>
    <property type="match status" value="1"/>
</dbReference>